<proteinExistence type="predicted"/>
<dbReference type="Proteomes" id="UP000323930">
    <property type="component" value="Unassembled WGS sequence"/>
</dbReference>
<evidence type="ECO:0000313" key="2">
    <source>
        <dbReference type="Proteomes" id="UP000323930"/>
    </source>
</evidence>
<accession>A0A5D0HZ19</accession>
<sequence length="74" mass="8650">MLLPDNVHPENSIYFNASLVLKTLLEFNKLDMIDLYQKVIENKKMSFPVYILCLDWLYIINVAELNKGEVKLCS</sequence>
<keyword evidence="2" id="KW-1185">Reference proteome</keyword>
<dbReference type="RefSeq" id="WP_148543984.1">
    <property type="nucleotide sequence ID" value="NZ_VSDQ01000679.1"/>
</dbReference>
<dbReference type="Pfam" id="PF20293">
    <property type="entry name" value="MC6"/>
    <property type="match status" value="1"/>
</dbReference>
<evidence type="ECO:0000313" key="1">
    <source>
        <dbReference type="EMBL" id="TYA74742.1"/>
    </source>
</evidence>
<reference evidence="1 2" key="1">
    <citation type="submission" date="2019-08" db="EMBL/GenBank/DDBJ databases">
        <title>Seonamhaeicola sediminis sp. nov., isolated from marine sediment.</title>
        <authorList>
            <person name="Cao W.R."/>
        </authorList>
    </citation>
    <scope>NUCLEOTIDE SEQUENCE [LARGE SCALE GENOMIC DNA]</scope>
    <source>
        <strain evidence="1 2">B011</strain>
    </source>
</reference>
<comment type="caution">
    <text evidence="1">The sequence shown here is derived from an EMBL/GenBank/DDBJ whole genome shotgun (WGS) entry which is preliminary data.</text>
</comment>
<gene>
    <name evidence="1" type="ORF">FUA24_15645</name>
</gene>
<organism evidence="1 2">
    <name type="scientific">Seonamhaeicola marinus</name>
    <dbReference type="NCBI Taxonomy" id="1912246"/>
    <lineage>
        <taxon>Bacteria</taxon>
        <taxon>Pseudomonadati</taxon>
        <taxon>Bacteroidota</taxon>
        <taxon>Flavobacteriia</taxon>
        <taxon>Flavobacteriales</taxon>
        <taxon>Flavobacteriaceae</taxon>
    </lineage>
</organism>
<name>A0A5D0HZ19_9FLAO</name>
<dbReference type="AlphaFoldDB" id="A0A5D0HZ19"/>
<dbReference type="OrthoDB" id="6636604at2"/>
<dbReference type="InterPro" id="IPR046897">
    <property type="entry name" value="ABC-3C_MC6"/>
</dbReference>
<protein>
    <submittedName>
        <fullName evidence="1">Uncharacterized protein</fullName>
    </submittedName>
</protein>
<dbReference type="EMBL" id="VSDQ01000679">
    <property type="protein sequence ID" value="TYA74742.1"/>
    <property type="molecule type" value="Genomic_DNA"/>
</dbReference>